<gene>
    <name evidence="1" type="ORF">SPELUC_LOCUS1197</name>
</gene>
<accession>A0ACA9K8X0</accession>
<organism evidence="1 2">
    <name type="scientific">Cetraspora pellucida</name>
    <dbReference type="NCBI Taxonomy" id="1433469"/>
    <lineage>
        <taxon>Eukaryota</taxon>
        <taxon>Fungi</taxon>
        <taxon>Fungi incertae sedis</taxon>
        <taxon>Mucoromycota</taxon>
        <taxon>Glomeromycotina</taxon>
        <taxon>Glomeromycetes</taxon>
        <taxon>Diversisporales</taxon>
        <taxon>Gigasporaceae</taxon>
        <taxon>Cetraspora</taxon>
    </lineage>
</organism>
<dbReference type="EMBL" id="CAJVPW010000601">
    <property type="protein sequence ID" value="CAG8459612.1"/>
    <property type="molecule type" value="Genomic_DNA"/>
</dbReference>
<proteinExistence type="predicted"/>
<evidence type="ECO:0000313" key="2">
    <source>
        <dbReference type="Proteomes" id="UP000789366"/>
    </source>
</evidence>
<protein>
    <submittedName>
        <fullName evidence="1">9490_t:CDS:1</fullName>
    </submittedName>
</protein>
<reference evidence="1" key="1">
    <citation type="submission" date="2021-06" db="EMBL/GenBank/DDBJ databases">
        <authorList>
            <person name="Kallberg Y."/>
            <person name="Tangrot J."/>
            <person name="Rosling A."/>
        </authorList>
    </citation>
    <scope>NUCLEOTIDE SEQUENCE</scope>
    <source>
        <strain evidence="1">28 12/20/2015</strain>
    </source>
</reference>
<sequence length="64" mass="7109">MTYQKDPNVDNLTDAFSELKICRVSQSGQTQINKANPTEINQKTCREVGIKDNSTQPTVNPPSN</sequence>
<dbReference type="Proteomes" id="UP000789366">
    <property type="component" value="Unassembled WGS sequence"/>
</dbReference>
<evidence type="ECO:0000313" key="1">
    <source>
        <dbReference type="EMBL" id="CAG8459612.1"/>
    </source>
</evidence>
<comment type="caution">
    <text evidence="1">The sequence shown here is derived from an EMBL/GenBank/DDBJ whole genome shotgun (WGS) entry which is preliminary data.</text>
</comment>
<name>A0ACA9K8X0_9GLOM</name>
<keyword evidence="2" id="KW-1185">Reference proteome</keyword>